<dbReference type="EMBL" id="VOXD01000024">
    <property type="protein sequence ID" value="TXF88331.1"/>
    <property type="molecule type" value="Genomic_DNA"/>
</dbReference>
<proteinExistence type="predicted"/>
<comment type="caution">
    <text evidence="3">The sequence shown here is derived from an EMBL/GenBank/DDBJ whole genome shotgun (WGS) entry which is preliminary data.</text>
</comment>
<dbReference type="Gene3D" id="3.40.50.300">
    <property type="entry name" value="P-loop containing nucleotide triphosphate hydrolases"/>
    <property type="match status" value="2"/>
</dbReference>
<dbReference type="PROSITE" id="PS51192">
    <property type="entry name" value="HELICASE_ATP_BIND_1"/>
    <property type="match status" value="1"/>
</dbReference>
<dbReference type="InterPro" id="IPR050742">
    <property type="entry name" value="Helicase_Restrict-Modif_Enz"/>
</dbReference>
<keyword evidence="4" id="KW-1185">Reference proteome</keyword>
<dbReference type="Proteomes" id="UP000321907">
    <property type="component" value="Unassembled WGS sequence"/>
</dbReference>
<dbReference type="GO" id="GO:0005829">
    <property type="term" value="C:cytosol"/>
    <property type="evidence" value="ECO:0007669"/>
    <property type="project" value="TreeGrafter"/>
</dbReference>
<keyword evidence="1" id="KW-1133">Transmembrane helix</keyword>
<dbReference type="GO" id="GO:0004386">
    <property type="term" value="F:helicase activity"/>
    <property type="evidence" value="ECO:0007669"/>
    <property type="project" value="UniProtKB-KW"/>
</dbReference>
<evidence type="ECO:0000313" key="3">
    <source>
        <dbReference type="EMBL" id="TXF88331.1"/>
    </source>
</evidence>
<keyword evidence="3" id="KW-0378">Hydrolase</keyword>
<feature type="transmembrane region" description="Helical" evidence="1">
    <location>
        <begin position="749"/>
        <end position="767"/>
    </location>
</feature>
<keyword evidence="3" id="KW-0547">Nucleotide-binding</keyword>
<gene>
    <name evidence="3" type="ORF">FUA23_15230</name>
</gene>
<organism evidence="3 4">
    <name type="scientific">Neolewinella aurantiaca</name>
    <dbReference type="NCBI Taxonomy" id="2602767"/>
    <lineage>
        <taxon>Bacteria</taxon>
        <taxon>Pseudomonadati</taxon>
        <taxon>Bacteroidota</taxon>
        <taxon>Saprospiria</taxon>
        <taxon>Saprospirales</taxon>
        <taxon>Lewinellaceae</taxon>
        <taxon>Neolewinella</taxon>
    </lineage>
</organism>
<dbReference type="AlphaFoldDB" id="A0A5C7FS90"/>
<keyword evidence="1" id="KW-0812">Transmembrane</keyword>
<dbReference type="GO" id="GO:0005524">
    <property type="term" value="F:ATP binding"/>
    <property type="evidence" value="ECO:0007669"/>
    <property type="project" value="InterPro"/>
</dbReference>
<dbReference type="InterPro" id="IPR027417">
    <property type="entry name" value="P-loop_NTPase"/>
</dbReference>
<keyword evidence="3" id="KW-0347">Helicase</keyword>
<dbReference type="RefSeq" id="WP_147931619.1">
    <property type="nucleotide sequence ID" value="NZ_VOXD01000024.1"/>
</dbReference>
<dbReference type="OrthoDB" id="9759819at2"/>
<feature type="domain" description="Helicase ATP-binding" evidence="2">
    <location>
        <begin position="23"/>
        <end position="173"/>
    </location>
</feature>
<feature type="transmembrane region" description="Helical" evidence="1">
    <location>
        <begin position="773"/>
        <end position="792"/>
    </location>
</feature>
<name>A0A5C7FS90_9BACT</name>
<accession>A0A5C7FS90</accession>
<feature type="transmembrane region" description="Helical" evidence="1">
    <location>
        <begin position="700"/>
        <end position="721"/>
    </location>
</feature>
<dbReference type="GO" id="GO:0003677">
    <property type="term" value="F:DNA binding"/>
    <property type="evidence" value="ECO:0007669"/>
    <property type="project" value="InterPro"/>
</dbReference>
<dbReference type="InterPro" id="IPR006935">
    <property type="entry name" value="Helicase/UvrB_N"/>
</dbReference>
<dbReference type="InterPro" id="IPR014001">
    <property type="entry name" value="Helicase_ATP-bd"/>
</dbReference>
<dbReference type="PANTHER" id="PTHR47396">
    <property type="entry name" value="TYPE I RESTRICTION ENZYME ECOKI R PROTEIN"/>
    <property type="match status" value="1"/>
</dbReference>
<reference evidence="3 4" key="1">
    <citation type="submission" date="2019-08" db="EMBL/GenBank/DDBJ databases">
        <title>Lewinella sp. strain SSH13 Genome sequencing and assembly.</title>
        <authorList>
            <person name="Kim I."/>
        </authorList>
    </citation>
    <scope>NUCLEOTIDE SEQUENCE [LARGE SCALE GENOMIC DNA]</scope>
    <source>
        <strain evidence="3 4">SSH13</strain>
    </source>
</reference>
<dbReference type="SUPFAM" id="SSF52540">
    <property type="entry name" value="P-loop containing nucleoside triphosphate hydrolases"/>
    <property type="match status" value="1"/>
</dbReference>
<protein>
    <submittedName>
        <fullName evidence="3">DEAD/DEAH box helicase</fullName>
    </submittedName>
</protein>
<keyword evidence="1" id="KW-0472">Membrane</keyword>
<dbReference type="PANTHER" id="PTHR47396:SF1">
    <property type="entry name" value="ATP-DEPENDENT HELICASE IRC3-RELATED"/>
    <property type="match status" value="1"/>
</dbReference>
<evidence type="ECO:0000313" key="4">
    <source>
        <dbReference type="Proteomes" id="UP000321907"/>
    </source>
</evidence>
<keyword evidence="3" id="KW-0067">ATP-binding</keyword>
<dbReference type="Pfam" id="PF04851">
    <property type="entry name" value="ResIII"/>
    <property type="match status" value="1"/>
</dbReference>
<sequence>MAANSPQFQYPWRAYQARVLENLHLYSEDRRVHIVAPPGAGKTVLGLEIVRRMAKQSLILSPSLTIREQWGQRYRDDFCADASLISNDLDQPATLTIVTYQAVFEYFKRNGTSGLEWVEVLVVDECHHLRNEWWKVLDALTKTFQPELVALTATPPYDVSGIEWRRYNNFCGEIDEEISIPELVNSGDLCPHQDYLYPVLPPVGEAGRIKDWQEHKAELLAAMHERSGLALLLQEHPWLANPEEHYAAIFEEPEYFTALLSVMKAQGSEPPASALGVLHGEATIAPDLDDHWVNIFLQKALRNDEYFDTTQGKDCLRPYRRIITAMGAWSQGKLLFEGDLPPGGKTKAELESPGAKLAALVEIARFEAEDLGADLRMVMLTDYIDQEFLPTTEHDRTEINRLGTIPVFETLRRQNNELYDEDLAVLTGSLVIIPAKAESRLLEMAYDELPAKRVIRTKPLFENSKYLLVNTGGLANKYSVGWITQLFTEGFIRIIVGTKSLLGEGWDAPVINSLVLANTVGSFVLSNQMRGRAIRTVRGNPDKTANIWHPVVVHPGVRQGGPDVDRLRRRMRAFPGPRLDGKPVIQNGMARFGINWDKTSQQAMELVRDQTLRLATKRNDLIESWNTALASGAQLVEAIKPPEEQYYEKKDRLTLHYKESIARYFKNDYRSSLRQIRNATTVALAGVYLLLILSPDKVEWFGLVASLLALILGGLTLRRFIPMYQRSKKQQLAAQDEQIRELESGMPRYLLYFMLLILIPVISNIWVLSAFGFIFFGWMFAFLFLYAGKAMAAAARSYESLSDTGLRLKTYGRALAESMQAAGLFHKATPDQLRLEEDDDEMYLYLSGAEHHDTHLFAAALAEMMSPVDNPRYLLRLNQPEGWAEGEYYLAVPSVLGNKKRSGDLASRITKAMKHDFQPVYTREPSGRLRLLTARLQASGMGETAMAERDMLWR</sequence>
<dbReference type="CDD" id="cd18785">
    <property type="entry name" value="SF2_C"/>
    <property type="match status" value="1"/>
</dbReference>
<dbReference type="GO" id="GO:0016787">
    <property type="term" value="F:hydrolase activity"/>
    <property type="evidence" value="ECO:0007669"/>
    <property type="project" value="InterPro"/>
</dbReference>
<dbReference type="SMART" id="SM00487">
    <property type="entry name" value="DEXDc"/>
    <property type="match status" value="1"/>
</dbReference>
<evidence type="ECO:0000259" key="2">
    <source>
        <dbReference type="PROSITE" id="PS51192"/>
    </source>
</evidence>
<evidence type="ECO:0000256" key="1">
    <source>
        <dbReference type="SAM" id="Phobius"/>
    </source>
</evidence>